<dbReference type="EMBL" id="ML213634">
    <property type="protein sequence ID" value="TFK34256.1"/>
    <property type="molecule type" value="Genomic_DNA"/>
</dbReference>
<dbReference type="AlphaFoldDB" id="A0A5C3LQI8"/>
<gene>
    <name evidence="1" type="ORF">BDQ12DRAFT_738311</name>
</gene>
<proteinExistence type="predicted"/>
<dbReference type="STRING" id="68775.A0A5C3LQI8"/>
<dbReference type="SUPFAM" id="SSF52047">
    <property type="entry name" value="RNI-like"/>
    <property type="match status" value="1"/>
</dbReference>
<name>A0A5C3LQI8_9AGAR</name>
<dbReference type="InterPro" id="IPR032675">
    <property type="entry name" value="LRR_dom_sf"/>
</dbReference>
<protein>
    <submittedName>
        <fullName evidence="1">Uncharacterized protein</fullName>
    </submittedName>
</protein>
<keyword evidence="2" id="KW-1185">Reference proteome</keyword>
<dbReference type="Proteomes" id="UP000308652">
    <property type="component" value="Unassembled WGS sequence"/>
</dbReference>
<reference evidence="1 2" key="1">
    <citation type="journal article" date="2019" name="Nat. Ecol. Evol.">
        <title>Megaphylogeny resolves global patterns of mushroom evolution.</title>
        <authorList>
            <person name="Varga T."/>
            <person name="Krizsan K."/>
            <person name="Foldi C."/>
            <person name="Dima B."/>
            <person name="Sanchez-Garcia M."/>
            <person name="Sanchez-Ramirez S."/>
            <person name="Szollosi G.J."/>
            <person name="Szarkandi J.G."/>
            <person name="Papp V."/>
            <person name="Albert L."/>
            <person name="Andreopoulos W."/>
            <person name="Angelini C."/>
            <person name="Antonin V."/>
            <person name="Barry K.W."/>
            <person name="Bougher N.L."/>
            <person name="Buchanan P."/>
            <person name="Buyck B."/>
            <person name="Bense V."/>
            <person name="Catcheside P."/>
            <person name="Chovatia M."/>
            <person name="Cooper J."/>
            <person name="Damon W."/>
            <person name="Desjardin D."/>
            <person name="Finy P."/>
            <person name="Geml J."/>
            <person name="Haridas S."/>
            <person name="Hughes K."/>
            <person name="Justo A."/>
            <person name="Karasinski D."/>
            <person name="Kautmanova I."/>
            <person name="Kiss B."/>
            <person name="Kocsube S."/>
            <person name="Kotiranta H."/>
            <person name="LaButti K.M."/>
            <person name="Lechner B.E."/>
            <person name="Liimatainen K."/>
            <person name="Lipzen A."/>
            <person name="Lukacs Z."/>
            <person name="Mihaltcheva S."/>
            <person name="Morgado L.N."/>
            <person name="Niskanen T."/>
            <person name="Noordeloos M.E."/>
            <person name="Ohm R.A."/>
            <person name="Ortiz-Santana B."/>
            <person name="Ovrebo C."/>
            <person name="Racz N."/>
            <person name="Riley R."/>
            <person name="Savchenko A."/>
            <person name="Shiryaev A."/>
            <person name="Soop K."/>
            <person name="Spirin V."/>
            <person name="Szebenyi C."/>
            <person name="Tomsovsky M."/>
            <person name="Tulloss R.E."/>
            <person name="Uehling J."/>
            <person name="Grigoriev I.V."/>
            <person name="Vagvolgyi C."/>
            <person name="Papp T."/>
            <person name="Martin F.M."/>
            <person name="Miettinen O."/>
            <person name="Hibbett D.S."/>
            <person name="Nagy L.G."/>
        </authorList>
    </citation>
    <scope>NUCLEOTIDE SEQUENCE [LARGE SCALE GENOMIC DNA]</scope>
    <source>
        <strain evidence="1 2">CBS 166.37</strain>
    </source>
</reference>
<dbReference type="OrthoDB" id="3217549at2759"/>
<sequence>MFTISTFSSWISLTWLTICFTGARFAQWLLRQNHYSSYQSIDTSSALNHIQTPLPPSPSTAAPRVKDTTPHIHSLPVELLTEIFSYVVHDDSPRDSKTYTPPSQLSASENSLVDPIFLGQVCGRWRHVTLSMSSLWSTIFVKCAQWYHVPQLKLWLERSKNAPLSIHVVQDETDIDSAAVEAILRLFHGQSSRWKDVRLDLANNVTGSLPPLSPGDIQNLESFRLQLRRWPEEQAQEFCRVLYSSPTLRSASWEGCFKSGFPNDIPWQQLRDISLSGVSDLDELFSILEKTSEVEVLTLGSLKSLAPHYRAAPVLIPLLHTLTNKALTATTLFKYLTLPSLKSLILPCGFRCLRKSEALGWDALRELIERSDCRLEALNITELSVDEDILLANLAQPHFASIRELTLAFPVSNRTIMGLTRSGGSGDILPHLTSLTLTECRSTDGALAEMMRSRRSPNTRSRSKIMALDVNARGYGLHKDQRAVESLTQEGMNIRWVLGNVVARDCRRRRPLP</sequence>
<dbReference type="Gene3D" id="3.80.10.10">
    <property type="entry name" value="Ribonuclease Inhibitor"/>
    <property type="match status" value="1"/>
</dbReference>
<evidence type="ECO:0000313" key="1">
    <source>
        <dbReference type="EMBL" id="TFK34256.1"/>
    </source>
</evidence>
<accession>A0A5C3LQI8</accession>
<organism evidence="1 2">
    <name type="scientific">Crucibulum laeve</name>
    <dbReference type="NCBI Taxonomy" id="68775"/>
    <lineage>
        <taxon>Eukaryota</taxon>
        <taxon>Fungi</taxon>
        <taxon>Dikarya</taxon>
        <taxon>Basidiomycota</taxon>
        <taxon>Agaricomycotina</taxon>
        <taxon>Agaricomycetes</taxon>
        <taxon>Agaricomycetidae</taxon>
        <taxon>Agaricales</taxon>
        <taxon>Agaricineae</taxon>
        <taxon>Nidulariaceae</taxon>
        <taxon>Crucibulum</taxon>
    </lineage>
</organism>
<evidence type="ECO:0000313" key="2">
    <source>
        <dbReference type="Proteomes" id="UP000308652"/>
    </source>
</evidence>
<dbReference type="Gene3D" id="1.20.1280.50">
    <property type="match status" value="1"/>
</dbReference>